<dbReference type="EMBL" id="JANAVB010031347">
    <property type="protein sequence ID" value="KAJ6812155.1"/>
    <property type="molecule type" value="Genomic_DNA"/>
</dbReference>
<protein>
    <submittedName>
        <fullName evidence="2">Uncharacterized protein</fullName>
    </submittedName>
</protein>
<evidence type="ECO:0000313" key="2">
    <source>
        <dbReference type="EMBL" id="KAJ6812155.1"/>
    </source>
</evidence>
<comment type="caution">
    <text evidence="2">The sequence shown here is derived from an EMBL/GenBank/DDBJ whole genome shotgun (WGS) entry which is preliminary data.</text>
</comment>
<reference evidence="2" key="2">
    <citation type="submission" date="2023-04" db="EMBL/GenBank/DDBJ databases">
        <authorList>
            <person name="Bruccoleri R.E."/>
            <person name="Oakeley E.J."/>
            <person name="Faust A.-M."/>
            <person name="Dessus-Babus S."/>
            <person name="Altorfer M."/>
            <person name="Burckhardt D."/>
            <person name="Oertli M."/>
            <person name="Naumann U."/>
            <person name="Petersen F."/>
            <person name="Wong J."/>
        </authorList>
    </citation>
    <scope>NUCLEOTIDE SEQUENCE</scope>
    <source>
        <strain evidence="2">GSM-AAB239-AS_SAM_17_03QT</strain>
        <tissue evidence="2">Leaf</tissue>
    </source>
</reference>
<gene>
    <name evidence="2" type="ORF">M6B38_150170</name>
</gene>
<proteinExistence type="predicted"/>
<dbReference type="AlphaFoldDB" id="A0AAX6F8A5"/>
<evidence type="ECO:0000313" key="3">
    <source>
        <dbReference type="Proteomes" id="UP001140949"/>
    </source>
</evidence>
<evidence type="ECO:0000256" key="1">
    <source>
        <dbReference type="SAM" id="MobiDB-lite"/>
    </source>
</evidence>
<dbReference type="Proteomes" id="UP001140949">
    <property type="component" value="Unassembled WGS sequence"/>
</dbReference>
<name>A0AAX6F8A5_IRIPA</name>
<organism evidence="2 3">
    <name type="scientific">Iris pallida</name>
    <name type="common">Sweet iris</name>
    <dbReference type="NCBI Taxonomy" id="29817"/>
    <lineage>
        <taxon>Eukaryota</taxon>
        <taxon>Viridiplantae</taxon>
        <taxon>Streptophyta</taxon>
        <taxon>Embryophyta</taxon>
        <taxon>Tracheophyta</taxon>
        <taxon>Spermatophyta</taxon>
        <taxon>Magnoliopsida</taxon>
        <taxon>Liliopsida</taxon>
        <taxon>Asparagales</taxon>
        <taxon>Iridaceae</taxon>
        <taxon>Iridoideae</taxon>
        <taxon>Irideae</taxon>
        <taxon>Iris</taxon>
    </lineage>
</organism>
<sequence length="149" mass="16127">MVARLWLISGRGRLGLSQPEMAATSGLRPTEIWIGRAQIWGRSATDRRRRRRSGSCGCKGSAAMRNDTVAEVSRVREQPNPVGHDNGGDDLATTTNGDAGLKEAEQGWSGTRPRVAETVKNRVGGDRTWKNSGVVDPLESIRYGAQVLA</sequence>
<accession>A0AAX6F8A5</accession>
<reference evidence="2" key="1">
    <citation type="journal article" date="2023" name="GigaByte">
        <title>Genome assembly of the bearded iris, Iris pallida Lam.</title>
        <authorList>
            <person name="Bruccoleri R.E."/>
            <person name="Oakeley E.J."/>
            <person name="Faust A.M.E."/>
            <person name="Altorfer M."/>
            <person name="Dessus-Babus S."/>
            <person name="Burckhardt D."/>
            <person name="Oertli M."/>
            <person name="Naumann U."/>
            <person name="Petersen F."/>
            <person name="Wong J."/>
        </authorList>
    </citation>
    <scope>NUCLEOTIDE SEQUENCE</scope>
    <source>
        <strain evidence="2">GSM-AAB239-AS_SAM_17_03QT</strain>
    </source>
</reference>
<keyword evidence="3" id="KW-1185">Reference proteome</keyword>
<feature type="region of interest" description="Disordered" evidence="1">
    <location>
        <begin position="44"/>
        <end position="109"/>
    </location>
</feature>